<dbReference type="Pfam" id="PF00072">
    <property type="entry name" value="Response_reg"/>
    <property type="match status" value="1"/>
</dbReference>
<feature type="domain" description="Response regulatory" evidence="5">
    <location>
        <begin position="6"/>
        <end position="118"/>
    </location>
</feature>
<evidence type="ECO:0000313" key="6">
    <source>
        <dbReference type="EMBL" id="MET2826104.1"/>
    </source>
</evidence>
<feature type="modified residue" description="4-aspartylphosphate" evidence="4">
    <location>
        <position position="56"/>
    </location>
</feature>
<dbReference type="Proteomes" id="UP001548832">
    <property type="component" value="Unassembled WGS sequence"/>
</dbReference>
<evidence type="ECO:0000259" key="5">
    <source>
        <dbReference type="PROSITE" id="PS50110"/>
    </source>
</evidence>
<dbReference type="Gene3D" id="3.40.50.2300">
    <property type="match status" value="1"/>
</dbReference>
<reference evidence="6 7" key="1">
    <citation type="submission" date="2024-06" db="EMBL/GenBank/DDBJ databases">
        <authorList>
            <person name="Kim D.-U."/>
        </authorList>
    </citation>
    <scope>NUCLEOTIDE SEQUENCE [LARGE SCALE GENOMIC DNA]</scope>
    <source>
        <strain evidence="6 7">KACC15460</strain>
    </source>
</reference>
<evidence type="ECO:0000256" key="3">
    <source>
        <dbReference type="ARBA" id="ARBA00023163"/>
    </source>
</evidence>
<dbReference type="InterPro" id="IPR011006">
    <property type="entry name" value="CheY-like_superfamily"/>
</dbReference>
<evidence type="ECO:0000256" key="4">
    <source>
        <dbReference type="PROSITE-ProRule" id="PRU00169"/>
    </source>
</evidence>
<dbReference type="InterPro" id="IPR001789">
    <property type="entry name" value="Sig_transdc_resp-reg_receiver"/>
</dbReference>
<dbReference type="SMART" id="SM00448">
    <property type="entry name" value="REC"/>
    <property type="match status" value="1"/>
</dbReference>
<keyword evidence="2" id="KW-0805">Transcription regulation</keyword>
<evidence type="ECO:0000256" key="2">
    <source>
        <dbReference type="ARBA" id="ARBA00023015"/>
    </source>
</evidence>
<evidence type="ECO:0000256" key="1">
    <source>
        <dbReference type="ARBA" id="ARBA00022553"/>
    </source>
</evidence>
<evidence type="ECO:0000313" key="7">
    <source>
        <dbReference type="Proteomes" id="UP001548832"/>
    </source>
</evidence>
<dbReference type="PANTHER" id="PTHR44591">
    <property type="entry name" value="STRESS RESPONSE REGULATOR PROTEIN 1"/>
    <property type="match status" value="1"/>
</dbReference>
<dbReference type="PROSITE" id="PS50110">
    <property type="entry name" value="RESPONSE_REGULATORY"/>
    <property type="match status" value="1"/>
</dbReference>
<dbReference type="InterPro" id="IPR050595">
    <property type="entry name" value="Bact_response_regulator"/>
</dbReference>
<keyword evidence="3" id="KW-0804">Transcription</keyword>
<organism evidence="6 7">
    <name type="scientific">Mesorhizobium shangrilense</name>
    <dbReference type="NCBI Taxonomy" id="460060"/>
    <lineage>
        <taxon>Bacteria</taxon>
        <taxon>Pseudomonadati</taxon>
        <taxon>Pseudomonadota</taxon>
        <taxon>Alphaproteobacteria</taxon>
        <taxon>Hyphomicrobiales</taxon>
        <taxon>Phyllobacteriaceae</taxon>
        <taxon>Mesorhizobium</taxon>
    </lineage>
</organism>
<keyword evidence="1 4" id="KW-0597">Phosphoprotein</keyword>
<accession>A0ABV2D7U4</accession>
<protein>
    <submittedName>
        <fullName evidence="6">Response regulator</fullName>
    </submittedName>
</protein>
<dbReference type="EMBL" id="JBEWSZ010000001">
    <property type="protein sequence ID" value="MET2826104.1"/>
    <property type="molecule type" value="Genomic_DNA"/>
</dbReference>
<keyword evidence="7" id="KW-1185">Reference proteome</keyword>
<dbReference type="PANTHER" id="PTHR44591:SF3">
    <property type="entry name" value="RESPONSE REGULATORY DOMAIN-CONTAINING PROTEIN"/>
    <property type="match status" value="1"/>
</dbReference>
<proteinExistence type="predicted"/>
<gene>
    <name evidence="6" type="ORF">ABVQ20_03845</name>
</gene>
<dbReference type="RefSeq" id="WP_354458170.1">
    <property type="nucleotide sequence ID" value="NZ_JBEWSZ010000001.1"/>
</dbReference>
<sequence>MIEPLKVLIVEDEALLAMELESLVEEAGHSVVGWATSSEEARSMVDATDADIAFVDIHLTDGPTGVDVAEYIGERQRSVVVFMTANPKRIPDHFAGAIGVIAKPYTMSGLTSALRYLQEGVRRPPPVSVLPAGFTLSPAFELDWAPAIA</sequence>
<comment type="caution">
    <text evidence="6">The sequence shown here is derived from an EMBL/GenBank/DDBJ whole genome shotgun (WGS) entry which is preliminary data.</text>
</comment>
<dbReference type="SUPFAM" id="SSF52172">
    <property type="entry name" value="CheY-like"/>
    <property type="match status" value="1"/>
</dbReference>
<name>A0ABV2D7U4_9HYPH</name>